<dbReference type="Proteomes" id="UP000504611">
    <property type="component" value="Unplaced"/>
</dbReference>
<dbReference type="Pfam" id="PF14973">
    <property type="entry name" value="TINF2_N"/>
    <property type="match status" value="1"/>
</dbReference>
<dbReference type="InterPro" id="IPR039098">
    <property type="entry name" value="TINF2"/>
</dbReference>
<dbReference type="PROSITE" id="PS50157">
    <property type="entry name" value="ZINC_FINGER_C2H2_2"/>
    <property type="match status" value="1"/>
</dbReference>
<dbReference type="GO" id="GO:0042162">
    <property type="term" value="F:telomeric DNA binding"/>
    <property type="evidence" value="ECO:0007669"/>
    <property type="project" value="TreeGrafter"/>
</dbReference>
<dbReference type="InterPro" id="IPR029400">
    <property type="entry name" value="TINF2_N"/>
</dbReference>
<gene>
    <name evidence="5" type="primary">LOC104963821</name>
</gene>
<feature type="region of interest" description="Disordered" evidence="2">
    <location>
        <begin position="294"/>
        <end position="368"/>
    </location>
</feature>
<keyword evidence="1" id="KW-0863">Zinc-finger</keyword>
<keyword evidence="4" id="KW-1185">Reference proteome</keyword>
<dbReference type="PANTHER" id="PTHR15512:SF2">
    <property type="match status" value="1"/>
</dbReference>
<dbReference type="GO" id="GO:1904356">
    <property type="term" value="P:regulation of telomere maintenance via telomere lengthening"/>
    <property type="evidence" value="ECO:0007669"/>
    <property type="project" value="TreeGrafter"/>
</dbReference>
<dbReference type="GO" id="GO:0016233">
    <property type="term" value="P:telomere capping"/>
    <property type="evidence" value="ECO:0007669"/>
    <property type="project" value="InterPro"/>
</dbReference>
<organism evidence="4 5">
    <name type="scientific">Notothenia coriiceps</name>
    <name type="common">black rockcod</name>
    <dbReference type="NCBI Taxonomy" id="8208"/>
    <lineage>
        <taxon>Eukaryota</taxon>
        <taxon>Metazoa</taxon>
        <taxon>Chordata</taxon>
        <taxon>Craniata</taxon>
        <taxon>Vertebrata</taxon>
        <taxon>Euteleostomi</taxon>
        <taxon>Actinopterygii</taxon>
        <taxon>Neopterygii</taxon>
        <taxon>Teleostei</taxon>
        <taxon>Neoteleostei</taxon>
        <taxon>Acanthomorphata</taxon>
        <taxon>Eupercaria</taxon>
        <taxon>Perciformes</taxon>
        <taxon>Notothenioidei</taxon>
        <taxon>Nototheniidae</taxon>
        <taxon>Notothenia</taxon>
    </lineage>
</organism>
<dbReference type="GO" id="GO:0008270">
    <property type="term" value="F:zinc ion binding"/>
    <property type="evidence" value="ECO:0007669"/>
    <property type="project" value="UniProtKB-KW"/>
</dbReference>
<dbReference type="KEGG" id="ncc:104963821"/>
<dbReference type="PANTHER" id="PTHR15512">
    <property type="entry name" value="TERF1-INTERACTING NUCLEAR FACTOR 2"/>
    <property type="match status" value="1"/>
</dbReference>
<sequence length="388" mass="43069">MASPPPLSSLRLLLPPLRLMTASMWQVARQQSVKHYGMLEDFVSMVTEAVPQLLTDRQRRLLLLALRAKVTLVDPQVTLGDPQVTLTHLEELRSENTMDDDTSSLQSLLAQSPDDRQRLLQEVFDHSFDSALQELISDFLSRTEQLFPVPDFKQTACWLSAAPGAFEECLQEGEHLKELLTNQSCRLGKASTTVSQDTENVLLTAWSHPLLNKPANQEPLPANSQSEELPDVQSDPLPDVQSDPLPDVQSDPLPDVQSEPLPDVQSEPLPDVQSEPLSQVKVEVLVLTEGQEETVIGQSEEQEASNQSAAGGGDSWDVTPVIVEVHRLKESPEDSADQSEDTGDQSDQSPETPPPRVYRASPAQRVAHKCPRCGKCFIYRSQVRYHLH</sequence>
<evidence type="ECO:0000256" key="1">
    <source>
        <dbReference type="PROSITE-ProRule" id="PRU00042"/>
    </source>
</evidence>
<feature type="non-terminal residue" evidence="5">
    <location>
        <position position="388"/>
    </location>
</feature>
<dbReference type="RefSeq" id="XP_010790760.1">
    <property type="nucleotide sequence ID" value="XM_010792458.1"/>
</dbReference>
<feature type="compositionally biased region" description="Polar residues" evidence="2">
    <location>
        <begin position="296"/>
        <end position="309"/>
    </location>
</feature>
<keyword evidence="1" id="KW-0862">Zinc</keyword>
<accession>A0A6I9PSP6</accession>
<evidence type="ECO:0000256" key="2">
    <source>
        <dbReference type="SAM" id="MobiDB-lite"/>
    </source>
</evidence>
<dbReference type="InterPro" id="IPR013087">
    <property type="entry name" value="Znf_C2H2_type"/>
</dbReference>
<reference evidence="5" key="1">
    <citation type="submission" date="2025-08" db="UniProtKB">
        <authorList>
            <consortium name="RefSeq"/>
        </authorList>
    </citation>
    <scope>IDENTIFICATION</scope>
    <source>
        <tissue evidence="5">Muscle</tissue>
    </source>
</reference>
<name>A0A6I9PSP6_9TELE</name>
<feature type="region of interest" description="Disordered" evidence="2">
    <location>
        <begin position="212"/>
        <end position="276"/>
    </location>
</feature>
<dbReference type="GeneID" id="104963821"/>
<keyword evidence="1" id="KW-0479">Metal-binding</keyword>
<dbReference type="GO" id="GO:0070187">
    <property type="term" value="C:shelterin complex"/>
    <property type="evidence" value="ECO:0007669"/>
    <property type="project" value="InterPro"/>
</dbReference>
<proteinExistence type="predicted"/>
<feature type="domain" description="C2H2-type" evidence="3">
    <location>
        <begin position="368"/>
        <end position="388"/>
    </location>
</feature>
<protein>
    <recommendedName>
        <fullName evidence="3">C2H2-type domain-containing protein</fullName>
    </recommendedName>
</protein>
<feature type="compositionally biased region" description="Acidic residues" evidence="2">
    <location>
        <begin position="333"/>
        <end position="344"/>
    </location>
</feature>
<evidence type="ECO:0000259" key="3">
    <source>
        <dbReference type="PROSITE" id="PS50157"/>
    </source>
</evidence>
<evidence type="ECO:0000313" key="4">
    <source>
        <dbReference type="Proteomes" id="UP000504611"/>
    </source>
</evidence>
<dbReference type="OrthoDB" id="40579at2759"/>
<dbReference type="AlphaFoldDB" id="A0A6I9PSP6"/>
<evidence type="ECO:0000313" key="5">
    <source>
        <dbReference type="RefSeq" id="XP_010790760.1"/>
    </source>
</evidence>